<keyword evidence="4" id="KW-1185">Reference proteome</keyword>
<feature type="domain" description="Carboxylesterase type B" evidence="2">
    <location>
        <begin position="14"/>
        <end position="83"/>
    </location>
</feature>
<dbReference type="InterPro" id="IPR019819">
    <property type="entry name" value="Carboxylesterase_B_CS"/>
</dbReference>
<dbReference type="Gene3D" id="3.40.50.1820">
    <property type="entry name" value="alpha/beta hydrolase"/>
    <property type="match status" value="1"/>
</dbReference>
<comment type="caution">
    <text evidence="3">The sequence shown here is derived from an EMBL/GenBank/DDBJ whole genome shotgun (WGS) entry which is preliminary data.</text>
</comment>
<dbReference type="InterPro" id="IPR002018">
    <property type="entry name" value="CarbesteraseB"/>
</dbReference>
<dbReference type="PANTHER" id="PTHR11559">
    <property type="entry name" value="CARBOXYLESTERASE"/>
    <property type="match status" value="1"/>
</dbReference>
<dbReference type="EMBL" id="BPLR01007629">
    <property type="protein sequence ID" value="GIY18469.1"/>
    <property type="molecule type" value="Genomic_DNA"/>
</dbReference>
<accession>A0AAV4R9L8</accession>
<protein>
    <recommendedName>
        <fullName evidence="2">Carboxylesterase type B domain-containing protein</fullName>
    </recommendedName>
</protein>
<dbReference type="Pfam" id="PF00135">
    <property type="entry name" value="COesterase"/>
    <property type="match status" value="1"/>
</dbReference>
<name>A0AAV4R9L8_CAEEX</name>
<sequence length="87" mass="9914">MNKVDVLKLSLLLQGIPYAQPPVGNLRWKKPFHCGQMHPGATLRIISKTSFGSPCFQLNPFLKQFEGQEDCLYLNVWTPTLDPEVRD</sequence>
<evidence type="ECO:0000259" key="2">
    <source>
        <dbReference type="Pfam" id="PF00135"/>
    </source>
</evidence>
<dbReference type="InterPro" id="IPR050309">
    <property type="entry name" value="Type-B_Carboxylest/Lipase"/>
</dbReference>
<evidence type="ECO:0000313" key="3">
    <source>
        <dbReference type="EMBL" id="GIY18469.1"/>
    </source>
</evidence>
<organism evidence="3 4">
    <name type="scientific">Caerostris extrusa</name>
    <name type="common">Bark spider</name>
    <name type="synonym">Caerostris bankana</name>
    <dbReference type="NCBI Taxonomy" id="172846"/>
    <lineage>
        <taxon>Eukaryota</taxon>
        <taxon>Metazoa</taxon>
        <taxon>Ecdysozoa</taxon>
        <taxon>Arthropoda</taxon>
        <taxon>Chelicerata</taxon>
        <taxon>Arachnida</taxon>
        <taxon>Araneae</taxon>
        <taxon>Araneomorphae</taxon>
        <taxon>Entelegynae</taxon>
        <taxon>Araneoidea</taxon>
        <taxon>Araneidae</taxon>
        <taxon>Caerostris</taxon>
    </lineage>
</organism>
<dbReference type="SUPFAM" id="SSF53474">
    <property type="entry name" value="alpha/beta-Hydrolases"/>
    <property type="match status" value="1"/>
</dbReference>
<keyword evidence="1" id="KW-0325">Glycoprotein</keyword>
<evidence type="ECO:0000256" key="1">
    <source>
        <dbReference type="ARBA" id="ARBA00023180"/>
    </source>
</evidence>
<dbReference type="PROSITE" id="PS00941">
    <property type="entry name" value="CARBOXYLESTERASE_B_2"/>
    <property type="match status" value="1"/>
</dbReference>
<gene>
    <name evidence="3" type="ORF">CEXT_414681</name>
</gene>
<evidence type="ECO:0000313" key="4">
    <source>
        <dbReference type="Proteomes" id="UP001054945"/>
    </source>
</evidence>
<reference evidence="3 4" key="1">
    <citation type="submission" date="2021-06" db="EMBL/GenBank/DDBJ databases">
        <title>Caerostris extrusa draft genome.</title>
        <authorList>
            <person name="Kono N."/>
            <person name="Arakawa K."/>
        </authorList>
    </citation>
    <scope>NUCLEOTIDE SEQUENCE [LARGE SCALE GENOMIC DNA]</scope>
</reference>
<dbReference type="AlphaFoldDB" id="A0AAV4R9L8"/>
<proteinExistence type="predicted"/>
<dbReference type="InterPro" id="IPR029058">
    <property type="entry name" value="AB_hydrolase_fold"/>
</dbReference>
<dbReference type="Proteomes" id="UP001054945">
    <property type="component" value="Unassembled WGS sequence"/>
</dbReference>